<dbReference type="InterPro" id="IPR056059">
    <property type="entry name" value="DUF7642"/>
</dbReference>
<evidence type="ECO:0000259" key="1">
    <source>
        <dbReference type="Pfam" id="PF24649"/>
    </source>
</evidence>
<comment type="caution">
    <text evidence="2">The sequence shown here is derived from an EMBL/GenBank/DDBJ whole genome shotgun (WGS) entry which is preliminary data.</text>
</comment>
<sequence length="232" mass="25668">MMISGYNALADDHSSLEEIQRFLDTEELLKPLNFEKTPKFSSYITCLSWIGALASTGLTCCCPLILFTPEHVTKHYALKLDADALVFHSAYNDCCCHVAVSQQTLPLDKIQDVQLQEGCLQTCFGLKDVRVQTAGMNQAGTPDVSTAFLAYPEKAREAIQLAIKLSKKRMLTVPQQENSVLTASEATSMRVKVLAADQDLTLRLSDAERLHSQGLLTKEDFDDLRVAIIAQL</sequence>
<dbReference type="EMBL" id="BEGY01000052">
    <property type="protein sequence ID" value="GAX80457.1"/>
    <property type="molecule type" value="Genomic_DNA"/>
</dbReference>
<name>A0A250XBK2_9CHLO</name>
<feature type="domain" description="DUF7642" evidence="1">
    <location>
        <begin position="95"/>
        <end position="162"/>
    </location>
</feature>
<evidence type="ECO:0000313" key="2">
    <source>
        <dbReference type="EMBL" id="GAX80457.1"/>
    </source>
</evidence>
<dbReference type="Pfam" id="PF24649">
    <property type="entry name" value="DUF7642"/>
    <property type="match status" value="1"/>
</dbReference>
<evidence type="ECO:0000313" key="3">
    <source>
        <dbReference type="Proteomes" id="UP000232323"/>
    </source>
</evidence>
<protein>
    <recommendedName>
        <fullName evidence="1">DUF7642 domain-containing protein</fullName>
    </recommendedName>
</protein>
<dbReference type="OrthoDB" id="531188at2759"/>
<dbReference type="AlphaFoldDB" id="A0A250XBK2"/>
<keyword evidence="3" id="KW-1185">Reference proteome</keyword>
<organism evidence="2 3">
    <name type="scientific">Chlamydomonas eustigma</name>
    <dbReference type="NCBI Taxonomy" id="1157962"/>
    <lineage>
        <taxon>Eukaryota</taxon>
        <taxon>Viridiplantae</taxon>
        <taxon>Chlorophyta</taxon>
        <taxon>core chlorophytes</taxon>
        <taxon>Chlorophyceae</taxon>
        <taxon>CS clade</taxon>
        <taxon>Chlamydomonadales</taxon>
        <taxon>Chlamydomonadaceae</taxon>
        <taxon>Chlamydomonas</taxon>
    </lineage>
</organism>
<dbReference type="Proteomes" id="UP000232323">
    <property type="component" value="Unassembled WGS sequence"/>
</dbReference>
<proteinExistence type="predicted"/>
<accession>A0A250XBK2</accession>
<gene>
    <name evidence="2" type="ORF">CEUSTIGMA_g7896.t1</name>
</gene>
<reference evidence="2 3" key="1">
    <citation type="submission" date="2017-08" db="EMBL/GenBank/DDBJ databases">
        <title>Acidophilic green algal genome provides insights into adaptation to an acidic environment.</title>
        <authorList>
            <person name="Hirooka S."/>
            <person name="Hirose Y."/>
            <person name="Kanesaki Y."/>
            <person name="Higuchi S."/>
            <person name="Fujiwara T."/>
            <person name="Onuma R."/>
            <person name="Era A."/>
            <person name="Ohbayashi R."/>
            <person name="Uzuka A."/>
            <person name="Nozaki H."/>
            <person name="Yoshikawa H."/>
            <person name="Miyagishima S.Y."/>
        </authorList>
    </citation>
    <scope>NUCLEOTIDE SEQUENCE [LARGE SCALE GENOMIC DNA]</scope>
    <source>
        <strain evidence="2 3">NIES-2499</strain>
    </source>
</reference>